<organism evidence="1 2">
    <name type="scientific">Araneus ventricosus</name>
    <name type="common">Orbweaver spider</name>
    <name type="synonym">Epeira ventricosa</name>
    <dbReference type="NCBI Taxonomy" id="182803"/>
    <lineage>
        <taxon>Eukaryota</taxon>
        <taxon>Metazoa</taxon>
        <taxon>Ecdysozoa</taxon>
        <taxon>Arthropoda</taxon>
        <taxon>Chelicerata</taxon>
        <taxon>Arachnida</taxon>
        <taxon>Araneae</taxon>
        <taxon>Araneomorphae</taxon>
        <taxon>Entelegynae</taxon>
        <taxon>Araneoidea</taxon>
        <taxon>Araneidae</taxon>
        <taxon>Araneus</taxon>
    </lineage>
</organism>
<dbReference type="Proteomes" id="UP000499080">
    <property type="component" value="Unassembled WGS sequence"/>
</dbReference>
<sequence length="108" mass="11897">MQALPLHSQKFTVCCGFSANFIIGPFFFEEIGPSGLVTCTVKGTLYESLLRNQLIRALQQRGCVDGTFFMQDGAPPHISTPVKQLLNLHFGNDKIISRHFLTAGPTIT</sequence>
<dbReference type="AlphaFoldDB" id="A0A4Y2PBS1"/>
<protein>
    <recommendedName>
        <fullName evidence="3">Tc1-like transposase DDE domain-containing protein</fullName>
    </recommendedName>
</protein>
<dbReference type="OrthoDB" id="8031842at2759"/>
<accession>A0A4Y2PBS1</accession>
<gene>
    <name evidence="1" type="ORF">AVEN_84468_1</name>
</gene>
<evidence type="ECO:0000313" key="1">
    <source>
        <dbReference type="EMBL" id="GBN48423.1"/>
    </source>
</evidence>
<keyword evidence="2" id="KW-1185">Reference proteome</keyword>
<dbReference type="GO" id="GO:0003676">
    <property type="term" value="F:nucleic acid binding"/>
    <property type="evidence" value="ECO:0007669"/>
    <property type="project" value="InterPro"/>
</dbReference>
<evidence type="ECO:0000313" key="2">
    <source>
        <dbReference type="Proteomes" id="UP000499080"/>
    </source>
</evidence>
<proteinExistence type="predicted"/>
<dbReference type="InterPro" id="IPR036397">
    <property type="entry name" value="RNaseH_sf"/>
</dbReference>
<dbReference type="Gene3D" id="3.30.420.10">
    <property type="entry name" value="Ribonuclease H-like superfamily/Ribonuclease H"/>
    <property type="match status" value="1"/>
</dbReference>
<dbReference type="EMBL" id="BGPR01010868">
    <property type="protein sequence ID" value="GBN48423.1"/>
    <property type="molecule type" value="Genomic_DNA"/>
</dbReference>
<reference evidence="1 2" key="1">
    <citation type="journal article" date="2019" name="Sci. Rep.">
        <title>Orb-weaving spider Araneus ventricosus genome elucidates the spidroin gene catalogue.</title>
        <authorList>
            <person name="Kono N."/>
            <person name="Nakamura H."/>
            <person name="Ohtoshi R."/>
            <person name="Moran D.A.P."/>
            <person name="Shinohara A."/>
            <person name="Yoshida Y."/>
            <person name="Fujiwara M."/>
            <person name="Mori M."/>
            <person name="Tomita M."/>
            <person name="Arakawa K."/>
        </authorList>
    </citation>
    <scope>NUCLEOTIDE SEQUENCE [LARGE SCALE GENOMIC DNA]</scope>
</reference>
<comment type="caution">
    <text evidence="1">The sequence shown here is derived from an EMBL/GenBank/DDBJ whole genome shotgun (WGS) entry which is preliminary data.</text>
</comment>
<evidence type="ECO:0008006" key="3">
    <source>
        <dbReference type="Google" id="ProtNLM"/>
    </source>
</evidence>
<name>A0A4Y2PBS1_ARAVE</name>